<sequence>MLPYMLAFIICQSILANVFSQKYICPDNVMYLDLKTCNPNDRNQCPKNFACRRSRLSRFGIITNEIIHLCCEANNMTIGNWFEELELSPQIFPQFPSSSLDYVKISDFDEEHPSPIVHLGDELQVLNYPNYITANIQAFQFQSIIPAPGGYLHVISLIDVTKKSTALFIDYDLESSGSKLVNVKNITDSRHHFFGYISNGTVPLQHTCKLYYSFKKLNQPSFHILQPIFRTNQWIIRWKHVK</sequence>
<dbReference type="OrthoDB" id="5805447at2759"/>
<dbReference type="GeneID" id="9945105"/>
<organism evidence="2">
    <name type="scientific">Loa loa</name>
    <name type="common">Eye worm</name>
    <name type="synonym">Filaria loa</name>
    <dbReference type="NCBI Taxonomy" id="7209"/>
    <lineage>
        <taxon>Eukaryota</taxon>
        <taxon>Metazoa</taxon>
        <taxon>Ecdysozoa</taxon>
        <taxon>Nematoda</taxon>
        <taxon>Chromadorea</taxon>
        <taxon>Rhabditida</taxon>
        <taxon>Spirurina</taxon>
        <taxon>Spiruromorpha</taxon>
        <taxon>Filarioidea</taxon>
        <taxon>Onchocercidae</taxon>
        <taxon>Loa</taxon>
    </lineage>
</organism>
<accession>A0A1S0TVB3</accession>
<dbReference type="AlphaFoldDB" id="A0A1S0TVB3"/>
<dbReference type="EMBL" id="JH712683">
    <property type="protein sequence ID" value="EFO20807.1"/>
    <property type="molecule type" value="Genomic_DNA"/>
</dbReference>
<keyword evidence="1" id="KW-0732">Signal</keyword>
<dbReference type="RefSeq" id="XP_003143265.1">
    <property type="nucleotide sequence ID" value="XM_003143217.1"/>
</dbReference>
<feature type="chain" id="PRO_5010167301" evidence="1">
    <location>
        <begin position="17"/>
        <end position="242"/>
    </location>
</feature>
<name>A0A1S0TVB3_LOALO</name>
<dbReference type="FunCoup" id="A0A1S0TVB3">
    <property type="interactions" value="115"/>
</dbReference>
<proteinExistence type="predicted"/>
<gene>
    <name evidence="2" type="ORF">LOAG_07684</name>
</gene>
<feature type="signal peptide" evidence="1">
    <location>
        <begin position="1"/>
        <end position="16"/>
    </location>
</feature>
<evidence type="ECO:0000256" key="1">
    <source>
        <dbReference type="SAM" id="SignalP"/>
    </source>
</evidence>
<dbReference type="CTD" id="9945105"/>
<dbReference type="InParanoid" id="A0A1S0TVB3"/>
<reference evidence="2" key="1">
    <citation type="submission" date="2012-04" db="EMBL/GenBank/DDBJ databases">
        <title>The Genome Sequence of Loa loa.</title>
        <authorList>
            <consortium name="The Broad Institute Genome Sequencing Platform"/>
            <consortium name="Broad Institute Genome Sequencing Center for Infectious Disease"/>
            <person name="Nutman T.B."/>
            <person name="Fink D.L."/>
            <person name="Russ C."/>
            <person name="Young S."/>
            <person name="Zeng Q."/>
            <person name="Gargeya S."/>
            <person name="Alvarado L."/>
            <person name="Berlin A."/>
            <person name="Chapman S.B."/>
            <person name="Chen Z."/>
            <person name="Freedman E."/>
            <person name="Gellesch M."/>
            <person name="Goldberg J."/>
            <person name="Griggs A."/>
            <person name="Gujja S."/>
            <person name="Heilman E.R."/>
            <person name="Heiman D."/>
            <person name="Howarth C."/>
            <person name="Mehta T."/>
            <person name="Neiman D."/>
            <person name="Pearson M."/>
            <person name="Roberts A."/>
            <person name="Saif S."/>
            <person name="Shea T."/>
            <person name="Shenoy N."/>
            <person name="Sisk P."/>
            <person name="Stolte C."/>
            <person name="Sykes S."/>
            <person name="White J."/>
            <person name="Yandava C."/>
            <person name="Haas B."/>
            <person name="Henn M.R."/>
            <person name="Nusbaum C."/>
            <person name="Birren B."/>
        </authorList>
    </citation>
    <scope>NUCLEOTIDE SEQUENCE [LARGE SCALE GENOMIC DNA]</scope>
</reference>
<protein>
    <submittedName>
        <fullName evidence="2">Uncharacterized protein</fullName>
    </submittedName>
</protein>
<dbReference type="KEGG" id="loa:LOAG_07684"/>
<evidence type="ECO:0000313" key="2">
    <source>
        <dbReference type="EMBL" id="EFO20807.1"/>
    </source>
</evidence>